<proteinExistence type="predicted"/>
<protein>
    <submittedName>
        <fullName evidence="1">Uncharacterized protein</fullName>
    </submittedName>
</protein>
<organism evidence="1 2">
    <name type="scientific">Henosepilachna vigintioctopunctata</name>
    <dbReference type="NCBI Taxonomy" id="420089"/>
    <lineage>
        <taxon>Eukaryota</taxon>
        <taxon>Metazoa</taxon>
        <taxon>Ecdysozoa</taxon>
        <taxon>Arthropoda</taxon>
        <taxon>Hexapoda</taxon>
        <taxon>Insecta</taxon>
        <taxon>Pterygota</taxon>
        <taxon>Neoptera</taxon>
        <taxon>Endopterygota</taxon>
        <taxon>Coleoptera</taxon>
        <taxon>Polyphaga</taxon>
        <taxon>Cucujiformia</taxon>
        <taxon>Coccinelloidea</taxon>
        <taxon>Coccinellidae</taxon>
        <taxon>Epilachninae</taxon>
        <taxon>Epilachnini</taxon>
        <taxon>Henosepilachna</taxon>
    </lineage>
</organism>
<sequence>MTDVMFLCDDISVNYLDSAINDRKLLSDSLNLTVISVLPISLFFNAGDKTTNSKLDYVLTNAECNQFEVEVVEANLSDHTIINLDFFFSSPLLSSISSPPKSVRIMNDFTLSSFYTMLENTDFDNLYSNSDEHITFKNISDLFQSAMYECIPSENVRVVIMLG</sequence>
<dbReference type="AlphaFoldDB" id="A0AAW1TYL5"/>
<accession>A0AAW1TYL5</accession>
<evidence type="ECO:0000313" key="2">
    <source>
        <dbReference type="Proteomes" id="UP001431783"/>
    </source>
</evidence>
<comment type="caution">
    <text evidence="1">The sequence shown here is derived from an EMBL/GenBank/DDBJ whole genome shotgun (WGS) entry which is preliminary data.</text>
</comment>
<gene>
    <name evidence="1" type="ORF">WA026_023757</name>
</gene>
<keyword evidence="2" id="KW-1185">Reference proteome</keyword>
<dbReference type="EMBL" id="JARQZJ010000028">
    <property type="protein sequence ID" value="KAK9873690.1"/>
    <property type="molecule type" value="Genomic_DNA"/>
</dbReference>
<name>A0AAW1TYL5_9CUCU</name>
<dbReference type="Proteomes" id="UP001431783">
    <property type="component" value="Unassembled WGS sequence"/>
</dbReference>
<evidence type="ECO:0000313" key="1">
    <source>
        <dbReference type="EMBL" id="KAK9873690.1"/>
    </source>
</evidence>
<reference evidence="1 2" key="1">
    <citation type="submission" date="2023-03" db="EMBL/GenBank/DDBJ databases">
        <title>Genome insight into feeding habits of ladybird beetles.</title>
        <authorList>
            <person name="Li H.-S."/>
            <person name="Huang Y.-H."/>
            <person name="Pang H."/>
        </authorList>
    </citation>
    <scope>NUCLEOTIDE SEQUENCE [LARGE SCALE GENOMIC DNA]</scope>
    <source>
        <strain evidence="1">SYSU_2023b</strain>
        <tissue evidence="1">Whole body</tissue>
    </source>
</reference>